<keyword evidence="1" id="KW-1133">Transmembrane helix</keyword>
<reference evidence="3 4" key="1">
    <citation type="journal article" date="2016" name="Nat. Commun.">
        <title>Thousands of microbial genomes shed light on interconnected biogeochemical processes in an aquifer system.</title>
        <authorList>
            <person name="Anantharaman K."/>
            <person name="Brown C.T."/>
            <person name="Hug L.A."/>
            <person name="Sharon I."/>
            <person name="Castelle C.J."/>
            <person name="Probst A.J."/>
            <person name="Thomas B.C."/>
            <person name="Singh A."/>
            <person name="Wilkins M.J."/>
            <person name="Karaoz U."/>
            <person name="Brodie E.L."/>
            <person name="Williams K.H."/>
            <person name="Hubbard S.S."/>
            <person name="Banfield J.F."/>
        </authorList>
    </citation>
    <scope>NUCLEOTIDE SEQUENCE [LARGE SCALE GENOMIC DNA]</scope>
</reference>
<feature type="transmembrane region" description="Helical" evidence="1">
    <location>
        <begin position="84"/>
        <end position="106"/>
    </location>
</feature>
<comment type="caution">
    <text evidence="3">The sequence shown here is derived from an EMBL/GenBank/DDBJ whole genome shotgun (WGS) entry which is preliminary data.</text>
</comment>
<dbReference type="GO" id="GO:0016020">
    <property type="term" value="C:membrane"/>
    <property type="evidence" value="ECO:0007669"/>
    <property type="project" value="InterPro"/>
</dbReference>
<feature type="transmembrane region" description="Helical" evidence="1">
    <location>
        <begin position="258"/>
        <end position="276"/>
    </location>
</feature>
<dbReference type="PANTHER" id="PTHR22911:SF137">
    <property type="entry name" value="SOLUTE CARRIER FAMILY 35 MEMBER G2-RELATED"/>
    <property type="match status" value="1"/>
</dbReference>
<dbReference type="Gene3D" id="1.10.3730.20">
    <property type="match status" value="1"/>
</dbReference>
<feature type="transmembrane region" description="Helical" evidence="1">
    <location>
        <begin position="61"/>
        <end position="78"/>
    </location>
</feature>
<keyword evidence="1" id="KW-0472">Membrane</keyword>
<proteinExistence type="predicted"/>
<dbReference type="Pfam" id="PF00892">
    <property type="entry name" value="EamA"/>
    <property type="match status" value="2"/>
</dbReference>
<dbReference type="EMBL" id="MHCH01000014">
    <property type="protein sequence ID" value="OGY17884.1"/>
    <property type="molecule type" value="Genomic_DNA"/>
</dbReference>
<keyword evidence="1" id="KW-0812">Transmembrane</keyword>
<name>A0A1G1VRD9_9BACT</name>
<evidence type="ECO:0000313" key="3">
    <source>
        <dbReference type="EMBL" id="OGY17884.1"/>
    </source>
</evidence>
<protein>
    <recommendedName>
        <fullName evidence="2">EamA domain-containing protein</fullName>
    </recommendedName>
</protein>
<dbReference type="InterPro" id="IPR000620">
    <property type="entry name" value="EamA_dom"/>
</dbReference>
<feature type="transmembrane region" description="Helical" evidence="1">
    <location>
        <begin position="170"/>
        <end position="189"/>
    </location>
</feature>
<dbReference type="AlphaFoldDB" id="A0A1G1VRD9"/>
<feature type="transmembrane region" description="Helical" evidence="1">
    <location>
        <begin position="232"/>
        <end position="252"/>
    </location>
</feature>
<feature type="domain" description="EamA" evidence="2">
    <location>
        <begin position="140"/>
        <end position="274"/>
    </location>
</feature>
<sequence length="278" mass="30256">MWLAYTLVAAFLWGVGAVLAKKGLAQITPLWNNIISYGFVLIMMVPWAINGGVNWERLPAIFSLTLLTAAAYSIYFYVISRGEIALTGTINSMYPLATIILAKLFLGETTSGLQNLGIIATLAGAVLIAWPKDVKVKLESWVWWGAAGAMIAGSGDFLTKLIIGQSDMYTFTLSHELAFIPVMMGLWLVDRKGRSMPRFQFKSWWPTLAGVGILQMGVLSFFIALSLGQASLVTPVSSIYQAITVVLAMVWLKEKVSFRQLMGIVLAVGGVLLLAVEA</sequence>
<dbReference type="PANTHER" id="PTHR22911">
    <property type="entry name" value="ACYL-MALONYL CONDENSING ENZYME-RELATED"/>
    <property type="match status" value="1"/>
</dbReference>
<evidence type="ECO:0000313" key="4">
    <source>
        <dbReference type="Proteomes" id="UP000177324"/>
    </source>
</evidence>
<feature type="transmembrane region" description="Helical" evidence="1">
    <location>
        <begin position="113"/>
        <end position="130"/>
    </location>
</feature>
<gene>
    <name evidence="3" type="ORF">A2784_01650</name>
</gene>
<feature type="domain" description="EamA" evidence="2">
    <location>
        <begin position="2"/>
        <end position="129"/>
    </location>
</feature>
<dbReference type="InterPro" id="IPR037185">
    <property type="entry name" value="EmrE-like"/>
</dbReference>
<dbReference type="SUPFAM" id="SSF103481">
    <property type="entry name" value="Multidrug resistance efflux transporter EmrE"/>
    <property type="match status" value="2"/>
</dbReference>
<evidence type="ECO:0000259" key="2">
    <source>
        <dbReference type="Pfam" id="PF00892"/>
    </source>
</evidence>
<organism evidence="3 4">
    <name type="scientific">Candidatus Chisholmbacteria bacterium RIFCSPHIGHO2_01_FULL_48_12</name>
    <dbReference type="NCBI Taxonomy" id="1797589"/>
    <lineage>
        <taxon>Bacteria</taxon>
        <taxon>Candidatus Chisholmiibacteriota</taxon>
    </lineage>
</organism>
<dbReference type="Proteomes" id="UP000177324">
    <property type="component" value="Unassembled WGS sequence"/>
</dbReference>
<dbReference type="STRING" id="1797589.A2784_01650"/>
<accession>A0A1G1VRD9</accession>
<feature type="transmembrane region" description="Helical" evidence="1">
    <location>
        <begin position="204"/>
        <end position="225"/>
    </location>
</feature>
<feature type="transmembrane region" description="Helical" evidence="1">
    <location>
        <begin position="30"/>
        <end position="49"/>
    </location>
</feature>
<feature type="transmembrane region" description="Helical" evidence="1">
    <location>
        <begin position="142"/>
        <end position="163"/>
    </location>
</feature>
<evidence type="ECO:0000256" key="1">
    <source>
        <dbReference type="SAM" id="Phobius"/>
    </source>
</evidence>